<comment type="caution">
    <text evidence="2">The sequence shown here is derived from an EMBL/GenBank/DDBJ whole genome shotgun (WGS) entry which is preliminary data.</text>
</comment>
<proteinExistence type="predicted"/>
<organism evidence="2 3">
    <name type="scientific">Variovorax defluvii</name>
    <dbReference type="NCBI Taxonomy" id="913761"/>
    <lineage>
        <taxon>Bacteria</taxon>
        <taxon>Pseudomonadati</taxon>
        <taxon>Pseudomonadota</taxon>
        <taxon>Betaproteobacteria</taxon>
        <taxon>Burkholderiales</taxon>
        <taxon>Comamonadaceae</taxon>
        <taxon>Variovorax</taxon>
    </lineage>
</organism>
<protein>
    <submittedName>
        <fullName evidence="2">CoA transferase</fullName>
    </submittedName>
</protein>
<evidence type="ECO:0000313" key="2">
    <source>
        <dbReference type="EMBL" id="GAA4344062.1"/>
    </source>
</evidence>
<keyword evidence="3" id="KW-1185">Reference proteome</keyword>
<name>A0ABP8HT84_9BURK</name>
<dbReference type="PANTHER" id="PTHR48207">
    <property type="entry name" value="SUCCINATE--HYDROXYMETHYLGLUTARATE COA-TRANSFERASE"/>
    <property type="match status" value="1"/>
</dbReference>
<evidence type="ECO:0000256" key="1">
    <source>
        <dbReference type="ARBA" id="ARBA00022679"/>
    </source>
</evidence>
<dbReference type="RefSeq" id="WP_345538456.1">
    <property type="nucleotide sequence ID" value="NZ_BAABGJ010000026.1"/>
</dbReference>
<dbReference type="Gene3D" id="3.30.1540.10">
    <property type="entry name" value="formyl-coa transferase, domain 3"/>
    <property type="match status" value="1"/>
</dbReference>
<dbReference type="Pfam" id="PF02515">
    <property type="entry name" value="CoA_transf_3"/>
    <property type="match status" value="1"/>
</dbReference>
<dbReference type="InterPro" id="IPR044855">
    <property type="entry name" value="CoA-Trfase_III_dom3_sf"/>
</dbReference>
<sequence length="412" mass="45223">MAFSGPLAGVRVVDITAVLMGPSATQMLADLGADVVKIEPPTGDATRKIGPGGDERMGPIYLGLNRNKRSLVLNLKTPEGVEVLRKLVAQADVLTYNVRPAAMERLGLTYEALSQVNPRLIYVGMFGFSQRGRYAPSPAFDDLIQAATAMPSAMAPSVDGTPRFIPINLADRSVGLYAFGVIASALYAREKTGLGQRVDVPMFETMVPYVLGDHLYGEKFVPARGDFGYPRLLSAARRPFRTLDAHVCCVIYQDHHWKAFLEILGMGEMYQTDPRLADITARTQHADELNAFVEQHLATKTTAQWRELLKSADIPVFPVHTFETLLDDPHLKDIGFFREQEVPALGAIRETAVPSEWYGTPPSNYRPPPALGEHSAEILRELGYSDEDIEAMAFQGVTHADAPCSRAEAEPI</sequence>
<dbReference type="Proteomes" id="UP001500975">
    <property type="component" value="Unassembled WGS sequence"/>
</dbReference>
<dbReference type="InterPro" id="IPR003673">
    <property type="entry name" value="CoA-Trfase_fam_III"/>
</dbReference>
<dbReference type="InterPro" id="IPR023606">
    <property type="entry name" value="CoA-Trfase_III_dom_1_sf"/>
</dbReference>
<dbReference type="Gene3D" id="3.40.50.10540">
    <property type="entry name" value="Crotonobetainyl-coa:carnitine coa-transferase, domain 1"/>
    <property type="match status" value="1"/>
</dbReference>
<dbReference type="GO" id="GO:0016740">
    <property type="term" value="F:transferase activity"/>
    <property type="evidence" value="ECO:0007669"/>
    <property type="project" value="UniProtKB-KW"/>
</dbReference>
<accession>A0ABP8HT84</accession>
<reference evidence="3" key="1">
    <citation type="journal article" date="2019" name="Int. J. Syst. Evol. Microbiol.">
        <title>The Global Catalogue of Microorganisms (GCM) 10K type strain sequencing project: providing services to taxonomists for standard genome sequencing and annotation.</title>
        <authorList>
            <consortium name="The Broad Institute Genomics Platform"/>
            <consortium name="The Broad Institute Genome Sequencing Center for Infectious Disease"/>
            <person name="Wu L."/>
            <person name="Ma J."/>
        </authorList>
    </citation>
    <scope>NUCLEOTIDE SEQUENCE [LARGE SCALE GENOMIC DNA]</scope>
    <source>
        <strain evidence="3">JCM 17804</strain>
    </source>
</reference>
<evidence type="ECO:0000313" key="3">
    <source>
        <dbReference type="Proteomes" id="UP001500975"/>
    </source>
</evidence>
<dbReference type="SUPFAM" id="SSF89796">
    <property type="entry name" value="CoA-transferase family III (CaiB/BaiF)"/>
    <property type="match status" value="1"/>
</dbReference>
<dbReference type="PANTHER" id="PTHR48207:SF4">
    <property type="entry name" value="BLL6097 PROTEIN"/>
    <property type="match status" value="1"/>
</dbReference>
<keyword evidence="1 2" id="KW-0808">Transferase</keyword>
<gene>
    <name evidence="2" type="ORF">GCM10023165_26950</name>
</gene>
<dbReference type="InterPro" id="IPR050483">
    <property type="entry name" value="CoA-transferase_III_domain"/>
</dbReference>
<dbReference type="EMBL" id="BAABGJ010000026">
    <property type="protein sequence ID" value="GAA4344062.1"/>
    <property type="molecule type" value="Genomic_DNA"/>
</dbReference>